<comment type="subcellular location">
    <subcellularLocation>
        <location evidence="1">Cell membrane</location>
        <topology evidence="1">Multi-pass membrane protein</topology>
    </subcellularLocation>
</comment>
<evidence type="ECO:0000313" key="9">
    <source>
        <dbReference type="EMBL" id="APY00173.1"/>
    </source>
</evidence>
<organism evidence="9 10">
    <name type="scientific">Lacinutrix venerupis</name>
    <dbReference type="NCBI Taxonomy" id="1486034"/>
    <lineage>
        <taxon>Bacteria</taxon>
        <taxon>Pseudomonadati</taxon>
        <taxon>Bacteroidota</taxon>
        <taxon>Flavobacteriia</taxon>
        <taxon>Flavobacteriales</taxon>
        <taxon>Flavobacteriaceae</taxon>
        <taxon>Lacinutrix</taxon>
    </lineage>
</organism>
<reference evidence="9 10" key="1">
    <citation type="submission" date="2017-01" db="EMBL/GenBank/DDBJ databases">
        <title>Complete genome of Lacinutrix venerupis DOK2-8 isolated from seawater in Dokdo.</title>
        <authorList>
            <person name="Chi W.-J."/>
            <person name="Kim J.H."/>
        </authorList>
    </citation>
    <scope>NUCLEOTIDE SEQUENCE [LARGE SCALE GENOMIC DNA]</scope>
    <source>
        <strain evidence="9 10">DOK2-8</strain>
    </source>
</reference>
<dbReference type="AlphaFoldDB" id="A0AAC9PWX0"/>
<evidence type="ECO:0000256" key="7">
    <source>
        <dbReference type="SAM" id="Phobius"/>
    </source>
</evidence>
<dbReference type="Proteomes" id="UP000187506">
    <property type="component" value="Chromosome"/>
</dbReference>
<feature type="transmembrane region" description="Helical" evidence="7">
    <location>
        <begin position="142"/>
        <end position="158"/>
    </location>
</feature>
<feature type="transmembrane region" description="Helical" evidence="7">
    <location>
        <begin position="53"/>
        <end position="74"/>
    </location>
</feature>
<dbReference type="CDD" id="cd16017">
    <property type="entry name" value="LptA"/>
    <property type="match status" value="1"/>
</dbReference>
<feature type="domain" description="Sulfatase N-terminal" evidence="8">
    <location>
        <begin position="210"/>
        <end position="495"/>
    </location>
</feature>
<dbReference type="SUPFAM" id="SSF53649">
    <property type="entry name" value="Alkaline phosphatase-like"/>
    <property type="match status" value="1"/>
</dbReference>
<dbReference type="PANTHER" id="PTHR30443">
    <property type="entry name" value="INNER MEMBRANE PROTEIN"/>
    <property type="match status" value="1"/>
</dbReference>
<dbReference type="InterPro" id="IPR058130">
    <property type="entry name" value="PEA_transf_C"/>
</dbReference>
<dbReference type="Gene3D" id="3.40.720.10">
    <property type="entry name" value="Alkaline Phosphatase, subunit A"/>
    <property type="match status" value="1"/>
</dbReference>
<dbReference type="InterPro" id="IPR000917">
    <property type="entry name" value="Sulfatase_N"/>
</dbReference>
<evidence type="ECO:0000256" key="4">
    <source>
        <dbReference type="ARBA" id="ARBA00022692"/>
    </source>
</evidence>
<protein>
    <recommendedName>
        <fullName evidence="8">Sulfatase N-terminal domain-containing protein</fullName>
    </recommendedName>
</protein>
<evidence type="ECO:0000256" key="2">
    <source>
        <dbReference type="ARBA" id="ARBA00022475"/>
    </source>
</evidence>
<keyword evidence="5 7" id="KW-1133">Transmembrane helix</keyword>
<keyword evidence="2" id="KW-1003">Cell membrane</keyword>
<dbReference type="EMBL" id="CP019352">
    <property type="protein sequence ID" value="APY00173.1"/>
    <property type="molecule type" value="Genomic_DNA"/>
</dbReference>
<dbReference type="GO" id="GO:0005886">
    <property type="term" value="C:plasma membrane"/>
    <property type="evidence" value="ECO:0007669"/>
    <property type="project" value="UniProtKB-SubCell"/>
</dbReference>
<name>A0AAC9PWX0_9FLAO</name>
<gene>
    <name evidence="9" type="ORF">BWR22_07550</name>
</gene>
<feature type="transmembrane region" description="Helical" evidence="7">
    <location>
        <begin position="101"/>
        <end position="122"/>
    </location>
</feature>
<evidence type="ECO:0000256" key="5">
    <source>
        <dbReference type="ARBA" id="ARBA00022989"/>
    </source>
</evidence>
<proteinExistence type="predicted"/>
<keyword evidence="4 7" id="KW-0812">Transmembrane</keyword>
<evidence type="ECO:0000256" key="3">
    <source>
        <dbReference type="ARBA" id="ARBA00022679"/>
    </source>
</evidence>
<dbReference type="PANTHER" id="PTHR30443:SF2">
    <property type="entry name" value="PHOSPHOETHANOLAMINE TRANSFERASE EPTC"/>
    <property type="match status" value="1"/>
</dbReference>
<evidence type="ECO:0000256" key="1">
    <source>
        <dbReference type="ARBA" id="ARBA00004651"/>
    </source>
</evidence>
<evidence type="ECO:0000259" key="8">
    <source>
        <dbReference type="Pfam" id="PF00884"/>
    </source>
</evidence>
<dbReference type="Pfam" id="PF00884">
    <property type="entry name" value="Sulfatase"/>
    <property type="match status" value="1"/>
</dbReference>
<accession>A0AAC9PWX0</accession>
<keyword evidence="10" id="KW-1185">Reference proteome</keyword>
<dbReference type="GO" id="GO:0009244">
    <property type="term" value="P:lipopolysaccharide core region biosynthetic process"/>
    <property type="evidence" value="ECO:0007669"/>
    <property type="project" value="TreeGrafter"/>
</dbReference>
<feature type="transmembrane region" description="Helical" evidence="7">
    <location>
        <begin position="28"/>
        <end position="46"/>
    </location>
</feature>
<evidence type="ECO:0000256" key="6">
    <source>
        <dbReference type="ARBA" id="ARBA00023136"/>
    </source>
</evidence>
<dbReference type="InterPro" id="IPR040423">
    <property type="entry name" value="PEA_transferase"/>
</dbReference>
<dbReference type="GO" id="GO:0016776">
    <property type="term" value="F:phosphotransferase activity, phosphate group as acceptor"/>
    <property type="evidence" value="ECO:0007669"/>
    <property type="project" value="TreeGrafter"/>
</dbReference>
<keyword evidence="6 7" id="KW-0472">Membrane</keyword>
<evidence type="ECO:0000313" key="10">
    <source>
        <dbReference type="Proteomes" id="UP000187506"/>
    </source>
</evidence>
<keyword evidence="3" id="KW-0808">Transferase</keyword>
<sequence>MSFPLLVLVIFGFFLINDFTLFFREVGAIVLITAIFTGVILLINSFKIKKISLFIFQFVLALLVAIKAFFYFTFGTKPSASAIFIIFETNAKEVSEFFSSYFNISILLLITLCFLVFIFLIINLFYKPKFFQFLRFHKTSSIFKITLILLMLFSGYVLNRSFSEQSIILKLSHSIKEYNIAKNYYKEHLAKPNNNAINIISKDEEPQVGIVIIGESTSKWHMQLYGYNRETNPELSKLKDEFYLFNNVIAPDVMTIMSLEKVLTLSDYNNPKIDNNFSVVQLANAAAFETHWISNQQPVGFTESTPTIIATAAQYKTFLASDSYMYTIYDEALIPEIKKALKTKSKRKLIFVHLIGTHRIYKNRYPEAKGYNYFKGINERTMFKNEYSKAKVNEYDNAVRYNDFIVSEIIKLTKAENKNSFVVYFSDHGDDVFDTQDFVGHHRHKGSKPMFDIPFLSWFSKDYLEKNKRIDTLNNYVNRKYNAEDFIYSFSDLINVNFKGFDETRSIFSPKFKARKRVIKKDLNYDTWQ</sequence>
<dbReference type="KEGG" id="lvn:BWR22_07550"/>
<dbReference type="InterPro" id="IPR017850">
    <property type="entry name" value="Alkaline_phosphatase_core_sf"/>
</dbReference>